<name>A0ACC6JZV9_9PSED</name>
<sequence length="289" mass="33162">MINNKKGYDHMRRIDLHCYPNTQRWIDCQGPYVDALAKYWHRDWKAKTEEEVVREFQSAGIEAVLVALDLRATINTVPCDNDYVAAMRDRHDCIIQAWGAVEPAMGQVAIDEAKHAIRDLDMLGFHFHPIMQHFSVDDQRYYPLWEEINALKVPVMIDVGMTGMGAGMPGGMGAKTRHAHPSSIDNLAADFPDLTIIMAHPGYPWIDETTVCALHKGNVFWEMSGWAPKYLPEALKRDIRGRLKHKVMFGSDYPSIPHERLFKEWNELGYSEEVLELFFHKNAERVLGL</sequence>
<gene>
    <name evidence="1" type="ORF">J2W83_001304</name>
</gene>
<accession>A0ACC6JZV9</accession>
<protein>
    <submittedName>
        <fullName evidence="1">TIM-barrel fold metal-dependent hydrolase</fullName>
    </submittedName>
</protein>
<proteinExistence type="predicted"/>
<evidence type="ECO:0000313" key="2">
    <source>
        <dbReference type="Proteomes" id="UP001259587"/>
    </source>
</evidence>
<evidence type="ECO:0000313" key="1">
    <source>
        <dbReference type="EMBL" id="MDR6711710.1"/>
    </source>
</evidence>
<comment type="caution">
    <text evidence="1">The sequence shown here is derived from an EMBL/GenBank/DDBJ whole genome shotgun (WGS) entry which is preliminary data.</text>
</comment>
<dbReference type="EMBL" id="JAVDTH010000005">
    <property type="protein sequence ID" value="MDR6711710.1"/>
    <property type="molecule type" value="Genomic_DNA"/>
</dbReference>
<reference evidence="1" key="1">
    <citation type="submission" date="2023-07" db="EMBL/GenBank/DDBJ databases">
        <title>Sorghum-associated microbial communities from plants grown in Nebraska, USA.</title>
        <authorList>
            <person name="Schachtman D."/>
        </authorList>
    </citation>
    <scope>NUCLEOTIDE SEQUENCE</scope>
    <source>
        <strain evidence="1">BE56</strain>
    </source>
</reference>
<organism evidence="1 2">
    <name type="scientific">Pseudomonas hunanensis</name>
    <dbReference type="NCBI Taxonomy" id="1247546"/>
    <lineage>
        <taxon>Bacteria</taxon>
        <taxon>Pseudomonadati</taxon>
        <taxon>Pseudomonadota</taxon>
        <taxon>Gammaproteobacteria</taxon>
        <taxon>Pseudomonadales</taxon>
        <taxon>Pseudomonadaceae</taxon>
        <taxon>Pseudomonas</taxon>
    </lineage>
</organism>
<keyword evidence="2" id="KW-1185">Reference proteome</keyword>
<keyword evidence="1" id="KW-0378">Hydrolase</keyword>
<dbReference type="Proteomes" id="UP001259587">
    <property type="component" value="Unassembled WGS sequence"/>
</dbReference>